<dbReference type="Proteomes" id="UP000681340">
    <property type="component" value="Unassembled WGS sequence"/>
</dbReference>
<proteinExistence type="predicted"/>
<evidence type="ECO:0000313" key="2">
    <source>
        <dbReference type="Proteomes" id="UP000681340"/>
    </source>
</evidence>
<organism evidence="1 2">
    <name type="scientific">Actinoplanes auranticolor</name>
    <dbReference type="NCBI Taxonomy" id="47988"/>
    <lineage>
        <taxon>Bacteria</taxon>
        <taxon>Bacillati</taxon>
        <taxon>Actinomycetota</taxon>
        <taxon>Actinomycetes</taxon>
        <taxon>Micromonosporales</taxon>
        <taxon>Micromonosporaceae</taxon>
        <taxon>Actinoplanes</taxon>
    </lineage>
</organism>
<sequence length="393" mass="42547">MSGVTANWLLNPLTIAWRDPEDYILSNTVNTYLQVQPLKPDLSQGTTGVELGNRADRSSQSTGPVTYSAYWLEWNVGSERFHAIPAAQAPYSNTPDGRNHVVMMLGRGDAGQWDLLYDYNTVATTALQAGGSTRFTRAGMAVRYPDAVTTAKPYQMRMQLMTLNQVWRRPYLGETGTGEPKTCEMPPRYEDWQYDAVNVPPRCFSVDVATVNGATETDPVQSDVFTVGKPAVGQTVLAPPVSTPEVTGRSARHNGVDQEALSACLAKGTENCMSVVPGLAECVTKRLVCRVLPPRSAGQAIRPSVMSSEQAIRAAQRALQPVGSGKTRVQTVDSSKIAPLDGASSARRVHVVTSTDRVRSLSASVEQTYDGYTAVYDEATSQLVYACLGACRD</sequence>
<keyword evidence="2" id="KW-1185">Reference proteome</keyword>
<accession>A0A919SNT1</accession>
<comment type="caution">
    <text evidence="1">The sequence shown here is derived from an EMBL/GenBank/DDBJ whole genome shotgun (WGS) entry which is preliminary data.</text>
</comment>
<name>A0A919SNT1_9ACTN</name>
<dbReference type="AlphaFoldDB" id="A0A919SNT1"/>
<protein>
    <submittedName>
        <fullName evidence="1">Uncharacterized protein</fullName>
    </submittedName>
</protein>
<dbReference type="EMBL" id="BOQL01000053">
    <property type="protein sequence ID" value="GIM74946.1"/>
    <property type="molecule type" value="Genomic_DNA"/>
</dbReference>
<reference evidence="1" key="1">
    <citation type="submission" date="2021-03" db="EMBL/GenBank/DDBJ databases">
        <title>Whole genome shotgun sequence of Actinoplanes auranticolor NBRC 12245.</title>
        <authorList>
            <person name="Komaki H."/>
            <person name="Tamura T."/>
        </authorList>
    </citation>
    <scope>NUCLEOTIDE SEQUENCE</scope>
    <source>
        <strain evidence="1">NBRC 12245</strain>
    </source>
</reference>
<evidence type="ECO:0000313" key="1">
    <source>
        <dbReference type="EMBL" id="GIM74946.1"/>
    </source>
</evidence>
<gene>
    <name evidence="1" type="ORF">Aau02nite_63450</name>
</gene>